<keyword evidence="1" id="KW-0812">Transmembrane</keyword>
<reference evidence="2" key="1">
    <citation type="journal article" date="2014" name="BMC Genomics">
        <title>The Babesia bovis gene and promoter model: an update from full-length EST analysis.</title>
        <authorList>
            <person name="Yamagishi J."/>
            <person name="Wakaguri H."/>
            <person name="Yokoyama N."/>
            <person name="Yamashita R."/>
            <person name="Suzuki Y."/>
            <person name="Xuan X."/>
            <person name="Igarashi I."/>
        </authorList>
    </citation>
    <scope>NUCLEOTIDE SEQUENCE</scope>
    <source>
        <strain evidence="2">Texas</strain>
    </source>
</reference>
<dbReference type="VEuPathDB" id="PiroplasmaDB:BBOV_III010730"/>
<keyword evidence="1" id="KW-0472">Membrane</keyword>
<protein>
    <submittedName>
        <fullName evidence="2">Uncharacterized protein</fullName>
    </submittedName>
</protein>
<keyword evidence="1" id="KW-1133">Transmembrane helix</keyword>
<feature type="transmembrane region" description="Helical" evidence="1">
    <location>
        <begin position="194"/>
        <end position="214"/>
    </location>
</feature>
<evidence type="ECO:0000313" key="2">
    <source>
        <dbReference type="EMBL" id="BAN64260.1"/>
    </source>
</evidence>
<feature type="transmembrane region" description="Helical" evidence="1">
    <location>
        <begin position="12"/>
        <end position="29"/>
    </location>
</feature>
<feature type="transmembrane region" description="Helical" evidence="1">
    <location>
        <begin position="123"/>
        <end position="143"/>
    </location>
</feature>
<dbReference type="AlphaFoldDB" id="S6C7E2"/>
<feature type="transmembrane region" description="Helical" evidence="1">
    <location>
        <begin position="80"/>
        <end position="102"/>
    </location>
</feature>
<name>S6C7E2_BABBO</name>
<evidence type="ECO:0000256" key="1">
    <source>
        <dbReference type="SAM" id="Phobius"/>
    </source>
</evidence>
<feature type="transmembrane region" description="Helical" evidence="1">
    <location>
        <begin position="163"/>
        <end position="182"/>
    </location>
</feature>
<accession>S6C7E2</accession>
<sequence>MQYTDTPTHEITFTVMVFCFMMAGIFTSAKFGGLPYINSFFLLAFLLSKFTVGEENEDGTETLGTKQFGYDLFEGPWGKMAFFSALAVVLMVLCGIFLWRGIKEQNEEKSAQTLPNDKKPKGNIIAAIVIVAIFIILAILMSADSYGLYKRPLTSDQLLCLSFAYIGVAIVIIIMISVILVVTEITDKSKVIKYAIPSTVIISLVIYALCNGLVDFNELSVYLRSTPEDPDAGKDARPPNA</sequence>
<organism evidence="2">
    <name type="scientific">Babesia bovis</name>
    <dbReference type="NCBI Taxonomy" id="5865"/>
    <lineage>
        <taxon>Eukaryota</taxon>
        <taxon>Sar</taxon>
        <taxon>Alveolata</taxon>
        <taxon>Apicomplexa</taxon>
        <taxon>Aconoidasida</taxon>
        <taxon>Piroplasmida</taxon>
        <taxon>Babesiidae</taxon>
        <taxon>Babesia</taxon>
    </lineage>
</organism>
<dbReference type="EMBL" id="AK440466">
    <property type="protein sequence ID" value="BAN64260.1"/>
    <property type="molecule type" value="mRNA"/>
</dbReference>
<proteinExistence type="evidence at transcript level"/>